<dbReference type="AlphaFoldDB" id="A0A316HWU2"/>
<sequence length="44" mass="5002">MIAAPGQTVTWGELHVGARQVFEEAGFTQVTHPTKRRFVMRVNF</sequence>
<proteinExistence type="predicted"/>
<organism evidence="1 2">
    <name type="scientific">Lentzea atacamensis</name>
    <dbReference type="NCBI Taxonomy" id="531938"/>
    <lineage>
        <taxon>Bacteria</taxon>
        <taxon>Bacillati</taxon>
        <taxon>Actinomycetota</taxon>
        <taxon>Actinomycetes</taxon>
        <taxon>Pseudonocardiales</taxon>
        <taxon>Pseudonocardiaceae</taxon>
        <taxon>Lentzea</taxon>
    </lineage>
</organism>
<accession>A0A316HWU2</accession>
<name>A0A316HWU2_9PSEU</name>
<gene>
    <name evidence="1" type="ORF">C8D88_1122</name>
</gene>
<protein>
    <submittedName>
        <fullName evidence="1">Uncharacterized protein</fullName>
    </submittedName>
</protein>
<dbReference type="Proteomes" id="UP000246005">
    <property type="component" value="Unassembled WGS sequence"/>
</dbReference>
<dbReference type="EMBL" id="QGHB01000012">
    <property type="protein sequence ID" value="PWK82754.1"/>
    <property type="molecule type" value="Genomic_DNA"/>
</dbReference>
<evidence type="ECO:0000313" key="1">
    <source>
        <dbReference type="EMBL" id="PWK82754.1"/>
    </source>
</evidence>
<comment type="caution">
    <text evidence="1">The sequence shown here is derived from an EMBL/GenBank/DDBJ whole genome shotgun (WGS) entry which is preliminary data.</text>
</comment>
<reference evidence="1 2" key="1">
    <citation type="submission" date="2018-05" db="EMBL/GenBank/DDBJ databases">
        <title>Genomic Encyclopedia of Type Strains, Phase IV (KMG-IV): sequencing the most valuable type-strain genomes for metagenomic binning, comparative biology and taxonomic classification.</title>
        <authorList>
            <person name="Goeker M."/>
        </authorList>
    </citation>
    <scope>NUCLEOTIDE SEQUENCE [LARGE SCALE GENOMIC DNA]</scope>
    <source>
        <strain evidence="1 2">DSM 45480</strain>
    </source>
</reference>
<dbReference type="RefSeq" id="WP_267900097.1">
    <property type="nucleotide sequence ID" value="NZ_QGHB01000012.1"/>
</dbReference>
<evidence type="ECO:0000313" key="2">
    <source>
        <dbReference type="Proteomes" id="UP000246005"/>
    </source>
</evidence>